<reference evidence="2" key="2">
    <citation type="submission" date="2023-01" db="EMBL/GenBank/DDBJ databases">
        <title>Draft genome sequence of Paraferrimonas sedimenticola strain NBRC 101628.</title>
        <authorList>
            <person name="Sun Q."/>
            <person name="Mori K."/>
        </authorList>
    </citation>
    <scope>NUCLEOTIDE SEQUENCE</scope>
    <source>
        <strain evidence="2">NBRC 101628</strain>
    </source>
</reference>
<dbReference type="PANTHER" id="PTHR30296:SF0">
    <property type="entry name" value="LACTATE UTILIZATION PROTEIN A"/>
    <property type="match status" value="1"/>
</dbReference>
<dbReference type="AlphaFoldDB" id="A0AA37RX81"/>
<protein>
    <recommendedName>
        <fullName evidence="1">Cysteine-rich domain-containing protein</fullName>
    </recommendedName>
</protein>
<feature type="domain" description="Cysteine-rich" evidence="1">
    <location>
        <begin position="3"/>
        <end position="82"/>
    </location>
</feature>
<dbReference type="GO" id="GO:0005829">
    <property type="term" value="C:cytosol"/>
    <property type="evidence" value="ECO:0007669"/>
    <property type="project" value="TreeGrafter"/>
</dbReference>
<dbReference type="GO" id="GO:0016491">
    <property type="term" value="F:oxidoreductase activity"/>
    <property type="evidence" value="ECO:0007669"/>
    <property type="project" value="UniProtKB-ARBA"/>
</dbReference>
<comment type="caution">
    <text evidence="2">The sequence shown here is derived from an EMBL/GenBank/DDBJ whole genome shotgun (WGS) entry which is preliminary data.</text>
</comment>
<evidence type="ECO:0000313" key="3">
    <source>
        <dbReference type="Proteomes" id="UP001161422"/>
    </source>
</evidence>
<accession>A0AA37RX81</accession>
<sequence length="247" mass="27342">MRIALFVPCLVNHLHPEMAIATLEVLEKLGHQVILPKGQTCCGQPMTNSGCFEDARKTTLKLLNAFKEVECDYIVAPAASCLEAAKENFREYDNSPEAEAVIAKLKEFTEFLVDVENLTEFTRPFAHKVSLQLSCHGIRMLSLASSSETMGPGFNKLEQLLSHIDGIDIRYPERKDECCGFGGTFTMDEAAVSGKMGKDKATRHLETGAEYVVGFDPSCMMHLGGVIKKREYPLQMLHVAQVVNQAL</sequence>
<dbReference type="EMBL" id="BSNC01000005">
    <property type="protein sequence ID" value="GLP97116.1"/>
    <property type="molecule type" value="Genomic_DNA"/>
</dbReference>
<feature type="domain" description="Cysteine-rich" evidence="1">
    <location>
        <begin position="132"/>
        <end position="223"/>
    </location>
</feature>
<organism evidence="2 3">
    <name type="scientific">Paraferrimonas sedimenticola</name>
    <dbReference type="NCBI Taxonomy" id="375674"/>
    <lineage>
        <taxon>Bacteria</taxon>
        <taxon>Pseudomonadati</taxon>
        <taxon>Pseudomonadota</taxon>
        <taxon>Gammaproteobacteria</taxon>
        <taxon>Alteromonadales</taxon>
        <taxon>Ferrimonadaceae</taxon>
        <taxon>Paraferrimonas</taxon>
    </lineage>
</organism>
<dbReference type="RefSeq" id="WP_095504411.1">
    <property type="nucleotide sequence ID" value="NZ_BSNC01000005.1"/>
</dbReference>
<dbReference type="Proteomes" id="UP001161422">
    <property type="component" value="Unassembled WGS sequence"/>
</dbReference>
<evidence type="ECO:0000259" key="1">
    <source>
        <dbReference type="Pfam" id="PF02754"/>
    </source>
</evidence>
<reference evidence="2" key="1">
    <citation type="journal article" date="2014" name="Int. J. Syst. Evol. Microbiol.">
        <title>Complete genome sequence of Corynebacterium casei LMG S-19264T (=DSM 44701T), isolated from a smear-ripened cheese.</title>
        <authorList>
            <consortium name="US DOE Joint Genome Institute (JGI-PGF)"/>
            <person name="Walter F."/>
            <person name="Albersmeier A."/>
            <person name="Kalinowski J."/>
            <person name="Ruckert C."/>
        </authorList>
    </citation>
    <scope>NUCLEOTIDE SEQUENCE</scope>
    <source>
        <strain evidence="2">NBRC 101628</strain>
    </source>
</reference>
<dbReference type="InterPro" id="IPR004017">
    <property type="entry name" value="Cys_rich_dom"/>
</dbReference>
<name>A0AA37RX81_9GAMM</name>
<dbReference type="PANTHER" id="PTHR30296">
    <property type="entry name" value="UNCHARACTERIZED PROTEIN YKGE"/>
    <property type="match status" value="1"/>
</dbReference>
<dbReference type="Pfam" id="PF02754">
    <property type="entry name" value="CCG"/>
    <property type="match status" value="2"/>
</dbReference>
<gene>
    <name evidence="2" type="primary">lldE</name>
    <name evidence="2" type="ORF">GCM10007895_24220</name>
</gene>
<proteinExistence type="predicted"/>
<evidence type="ECO:0000313" key="2">
    <source>
        <dbReference type="EMBL" id="GLP97116.1"/>
    </source>
</evidence>
<keyword evidence="3" id="KW-1185">Reference proteome</keyword>